<sequence>MEREKIDAALKEHVIPILRSMGFKGSPPHFRRNTGQQIDLITFQFDRHGGGFAIEVAVSPAEGVTMPWGEQIPPAHLHPNKRIRLGAVMGGDHWFRYDNKGNSTTRFADTAREVQPYLSGEASDHWAKGPSRTPKAHKCSTATVNRGVLLAPSA</sequence>
<reference evidence="1" key="3">
    <citation type="submission" date="2020-09" db="EMBL/GenBank/DDBJ databases">
        <title>Pseudomonas syringae pv. eriobotryae genome sequence causing loquat canker disease.</title>
        <authorList>
            <person name="Fukuda S."/>
            <person name="Tashiro H."/>
            <person name="Nagano Y."/>
        </authorList>
    </citation>
    <scope>NUCLEOTIDE SEQUENCE</scope>
    <source>
        <strain evidence="1">AM001</strain>
    </source>
</reference>
<organism evidence="2 5">
    <name type="scientific">Pseudomonas amygdali pv. eriobotryae</name>
    <dbReference type="NCBI Taxonomy" id="129137"/>
    <lineage>
        <taxon>Bacteria</taxon>
        <taxon>Pseudomonadati</taxon>
        <taxon>Pseudomonadota</taxon>
        <taxon>Gammaproteobacteria</taxon>
        <taxon>Pseudomonadales</taxon>
        <taxon>Pseudomonadaceae</taxon>
        <taxon>Pseudomonas</taxon>
        <taxon>Pseudomonas amygdali</taxon>
    </lineage>
</organism>
<gene>
    <name evidence="2" type="ORF">ALO70_200195</name>
    <name evidence="4" type="ORF">ALQ39_00810</name>
    <name evidence="3" type="ORF">ALQ86_200075</name>
    <name evidence="1" type="ORF">PSE10A_53430</name>
</gene>
<dbReference type="Pfam" id="PF14137">
    <property type="entry name" value="DUF4304"/>
    <property type="match status" value="1"/>
</dbReference>
<evidence type="ECO:0000313" key="3">
    <source>
        <dbReference type="EMBL" id="RML97109.1"/>
    </source>
</evidence>
<evidence type="ECO:0000313" key="1">
    <source>
        <dbReference type="EMBL" id="GFZ62832.1"/>
    </source>
</evidence>
<proteinExistence type="predicted"/>
<protein>
    <submittedName>
        <fullName evidence="2">Putative anthranilate synthase component I</fullName>
    </submittedName>
</protein>
<comment type="caution">
    <text evidence="2">The sequence shown here is derived from an EMBL/GenBank/DDBJ whole genome shotgun (WGS) entry which is preliminary data.</text>
</comment>
<dbReference type="InterPro" id="IPR025412">
    <property type="entry name" value="DUF4304"/>
</dbReference>
<evidence type="ECO:0000313" key="5">
    <source>
        <dbReference type="Proteomes" id="UP000050490"/>
    </source>
</evidence>
<name>A0A0P9Q552_PSEA0</name>
<dbReference type="Proteomes" id="UP000275613">
    <property type="component" value="Unassembled WGS sequence"/>
</dbReference>
<reference evidence="6 7" key="2">
    <citation type="submission" date="2018-08" db="EMBL/GenBank/DDBJ databases">
        <title>Recombination of ecologically and evolutionarily significant loci maintains genetic cohesion in the Pseudomonas syringae species complex.</title>
        <authorList>
            <person name="Dillon M."/>
            <person name="Thakur S."/>
            <person name="Almeida R.N.D."/>
            <person name="Weir B.S."/>
            <person name="Guttman D.S."/>
        </authorList>
    </citation>
    <scope>NUCLEOTIDE SEQUENCE [LARGE SCALE GENOMIC DNA]</scope>
    <source>
        <strain evidence="4 7">ICMP 4316</strain>
        <strain evidence="3 6">ICMP 8636</strain>
    </source>
</reference>
<dbReference type="AlphaFoldDB" id="A0A0P9Q552"/>
<dbReference type="EMBL" id="BMZW01000052">
    <property type="protein sequence ID" value="GFZ62832.1"/>
    <property type="molecule type" value="Genomic_DNA"/>
</dbReference>
<dbReference type="PATRIC" id="fig|129137.4.peg.2041"/>
<dbReference type="Proteomes" id="UP000630864">
    <property type="component" value="Unassembled WGS sequence"/>
</dbReference>
<evidence type="ECO:0000313" key="4">
    <source>
        <dbReference type="EMBL" id="RMO50967.1"/>
    </source>
</evidence>
<reference evidence="2 5" key="1">
    <citation type="submission" date="2015-09" db="EMBL/GenBank/DDBJ databases">
        <title>Genome announcement of multiple Pseudomonas syringae strains.</title>
        <authorList>
            <person name="Thakur S."/>
            <person name="Wang P.W."/>
            <person name="Gong Y."/>
            <person name="Weir B.S."/>
            <person name="Guttman D.S."/>
        </authorList>
    </citation>
    <scope>NUCLEOTIDE SEQUENCE [LARGE SCALE GENOMIC DNA]</scope>
    <source>
        <strain evidence="2 5">ICMP4455</strain>
    </source>
</reference>
<dbReference type="EMBL" id="LJQI01000365">
    <property type="protein sequence ID" value="KPX22477.1"/>
    <property type="molecule type" value="Genomic_DNA"/>
</dbReference>
<dbReference type="Proteomes" id="UP000272627">
    <property type="component" value="Unassembled WGS sequence"/>
</dbReference>
<evidence type="ECO:0000313" key="7">
    <source>
        <dbReference type="Proteomes" id="UP000275613"/>
    </source>
</evidence>
<dbReference type="EMBL" id="RBPV01000453">
    <property type="protein sequence ID" value="RMO50967.1"/>
    <property type="molecule type" value="Genomic_DNA"/>
</dbReference>
<evidence type="ECO:0000313" key="6">
    <source>
        <dbReference type="Proteomes" id="UP000272627"/>
    </source>
</evidence>
<dbReference type="Proteomes" id="UP000050490">
    <property type="component" value="Unassembled WGS sequence"/>
</dbReference>
<dbReference type="EMBL" id="RBOA01000374">
    <property type="protein sequence ID" value="RML97109.1"/>
    <property type="molecule type" value="Genomic_DNA"/>
</dbReference>
<evidence type="ECO:0000313" key="2">
    <source>
        <dbReference type="EMBL" id="KPX22477.1"/>
    </source>
</evidence>
<dbReference type="RefSeq" id="WP_057422069.1">
    <property type="nucleotide sequence ID" value="NZ_BMZW01000052.1"/>
</dbReference>
<accession>A0A0P9Q552</accession>